<evidence type="ECO:0000256" key="1">
    <source>
        <dbReference type="ARBA" id="ARBA00006479"/>
    </source>
</evidence>
<dbReference type="InterPro" id="IPR049874">
    <property type="entry name" value="ROK_cs"/>
</dbReference>
<dbReference type="CDD" id="cd24076">
    <property type="entry name" value="ASKHA_ATPase_ROK_BsXylR-like"/>
    <property type="match status" value="1"/>
</dbReference>
<reference evidence="2" key="1">
    <citation type="submission" date="2021-03" db="EMBL/GenBank/DDBJ databases">
        <title>Antimicrobial resistance genes in bacteria isolated from Japanese honey, and their potential for conferring macrolide and lincosamide resistance in the American foulbrood pathogen Paenibacillus larvae.</title>
        <authorList>
            <person name="Okamoto M."/>
            <person name="Kumagai M."/>
            <person name="Kanamori H."/>
            <person name="Takamatsu D."/>
        </authorList>
    </citation>
    <scope>NUCLEOTIDE SEQUENCE</scope>
    <source>
        <strain evidence="2">J40TS1</strain>
    </source>
</reference>
<evidence type="ECO:0000313" key="2">
    <source>
        <dbReference type="EMBL" id="GIP15671.1"/>
    </source>
</evidence>
<dbReference type="SUPFAM" id="SSF53067">
    <property type="entry name" value="Actin-like ATPase domain"/>
    <property type="match status" value="1"/>
</dbReference>
<evidence type="ECO:0000313" key="3">
    <source>
        <dbReference type="Proteomes" id="UP000683139"/>
    </source>
</evidence>
<dbReference type="Gene3D" id="3.30.420.40">
    <property type="match status" value="2"/>
</dbReference>
<name>A0A919YQU1_9BACL</name>
<dbReference type="InterPro" id="IPR043129">
    <property type="entry name" value="ATPase_NBD"/>
</dbReference>
<dbReference type="AlphaFoldDB" id="A0A919YQU1"/>
<dbReference type="EMBL" id="BOSE01000002">
    <property type="protein sequence ID" value="GIP15671.1"/>
    <property type="molecule type" value="Genomic_DNA"/>
</dbReference>
<dbReference type="PANTHER" id="PTHR18964">
    <property type="entry name" value="ROK (REPRESSOR, ORF, KINASE) FAMILY"/>
    <property type="match status" value="1"/>
</dbReference>
<sequence length="312" mass="33521">MTMLDQQNEYAIGVDIGGTKTLLALVQGNGTIVQQQQFATLPEQGVEDFISRIEASILSLIAGMPEAGKLKGIGICSAGVIDAAELSIVYAANLGWHNFKLGAILQERFGVPVILGNDANLAAVAEYVWGTQKQAKHLIYVTVSTGVGAGIISNGQLLQGISDSAGEFGHISVDLRGERCRCGNYGCLENYSSGTALAHIANERLEKREEPWTSKMVLEQADAGHLGALELVQQAAFYLGNGIVTLIHLFNPTQIIFGGGVMSSENLLFVLMKQIVEQRALPDMRKQVELRRTNLGKEIAVLGAAGMFFMNE</sequence>
<accession>A0A919YQU1</accession>
<organism evidence="2 3">
    <name type="scientific">Paenibacillus montaniterrae</name>
    <dbReference type="NCBI Taxonomy" id="429341"/>
    <lineage>
        <taxon>Bacteria</taxon>
        <taxon>Bacillati</taxon>
        <taxon>Bacillota</taxon>
        <taxon>Bacilli</taxon>
        <taxon>Bacillales</taxon>
        <taxon>Paenibacillaceae</taxon>
        <taxon>Paenibacillus</taxon>
    </lineage>
</organism>
<protein>
    <submittedName>
        <fullName evidence="2">Glucokinase</fullName>
    </submittedName>
</protein>
<dbReference type="Pfam" id="PF00480">
    <property type="entry name" value="ROK"/>
    <property type="match status" value="1"/>
</dbReference>
<comment type="similarity">
    <text evidence="1">Belongs to the ROK (NagC/XylR) family.</text>
</comment>
<gene>
    <name evidence="2" type="primary">glcK_1</name>
    <name evidence="2" type="ORF">J40TS1_13130</name>
</gene>
<dbReference type="PROSITE" id="PS01125">
    <property type="entry name" value="ROK"/>
    <property type="match status" value="1"/>
</dbReference>
<comment type="caution">
    <text evidence="2">The sequence shown here is derived from an EMBL/GenBank/DDBJ whole genome shotgun (WGS) entry which is preliminary data.</text>
</comment>
<proteinExistence type="inferred from homology"/>
<keyword evidence="3" id="KW-1185">Reference proteome</keyword>
<dbReference type="InterPro" id="IPR000600">
    <property type="entry name" value="ROK"/>
</dbReference>
<dbReference type="PANTHER" id="PTHR18964:SF149">
    <property type="entry name" value="BIFUNCTIONAL UDP-N-ACETYLGLUCOSAMINE 2-EPIMERASE_N-ACETYLMANNOSAMINE KINASE"/>
    <property type="match status" value="1"/>
</dbReference>
<dbReference type="Proteomes" id="UP000683139">
    <property type="component" value="Unassembled WGS sequence"/>
</dbReference>